<name>A0A017SVY9_9BACT</name>
<keyword evidence="2" id="KW-1185">Reference proteome</keyword>
<accession>A0A017SVY9</accession>
<dbReference type="SUPFAM" id="SSF63829">
    <property type="entry name" value="Calcium-dependent phosphotriesterase"/>
    <property type="match status" value="1"/>
</dbReference>
<evidence type="ECO:0000313" key="2">
    <source>
        <dbReference type="Proteomes" id="UP000019678"/>
    </source>
</evidence>
<dbReference type="InterPro" id="IPR011042">
    <property type="entry name" value="6-blade_b-propeller_TolB-like"/>
</dbReference>
<dbReference type="AlphaFoldDB" id="A0A017SVY9"/>
<organism evidence="1 2">
    <name type="scientific">Chondromyces apiculatus DSM 436</name>
    <dbReference type="NCBI Taxonomy" id="1192034"/>
    <lineage>
        <taxon>Bacteria</taxon>
        <taxon>Pseudomonadati</taxon>
        <taxon>Myxococcota</taxon>
        <taxon>Polyangia</taxon>
        <taxon>Polyangiales</taxon>
        <taxon>Polyangiaceae</taxon>
        <taxon>Chondromyces</taxon>
    </lineage>
</organism>
<gene>
    <name evidence="1" type="ORF">CAP_8999</name>
</gene>
<protein>
    <recommendedName>
        <fullName evidence="3">DUF5050 domain-containing protein</fullName>
    </recommendedName>
</protein>
<sequence>MLDEGGGGGVSNVGGGGSGSGCPACALCEGQCDEVGCKPLAAISGASVSPARVALAGGAFYAGNPDGGALVRLAPGEAPQSFSVGGEPAAVAADEDFLVWSTNTGGIHRCALPGCTGITTLAPPGEDTVARQIVLDGDQVYWLTGPDNYNAKLLRCARNGCFPETLATGLARPHGLAIVGDLVYWTNHGSGGDPDGSVQRVHKDGTALVTYVPGMVGPSGIAVAGTHLYVTIGEPEGRVFRCLLGPDVCGALEEVSPLFASLPDPLTMPRSVAAAGDRFWWTNDDAGTVMGCPAAGCATTSDGLPDRVFRGLSRPEGIVVGGGCVIWTGEDGIYGTEAR</sequence>
<comment type="caution">
    <text evidence="1">The sequence shown here is derived from an EMBL/GenBank/DDBJ whole genome shotgun (WGS) entry which is preliminary data.</text>
</comment>
<evidence type="ECO:0000313" key="1">
    <source>
        <dbReference type="EMBL" id="EYF00780.1"/>
    </source>
</evidence>
<evidence type="ECO:0008006" key="3">
    <source>
        <dbReference type="Google" id="ProtNLM"/>
    </source>
</evidence>
<dbReference type="Proteomes" id="UP000019678">
    <property type="component" value="Unassembled WGS sequence"/>
</dbReference>
<dbReference type="SUPFAM" id="SSF63825">
    <property type="entry name" value="YWTD domain"/>
    <property type="match status" value="1"/>
</dbReference>
<dbReference type="EMBL" id="ASRX01000098">
    <property type="protein sequence ID" value="EYF00780.1"/>
    <property type="molecule type" value="Genomic_DNA"/>
</dbReference>
<reference evidence="1 2" key="1">
    <citation type="submission" date="2013-05" db="EMBL/GenBank/DDBJ databases">
        <title>Genome assembly of Chondromyces apiculatus DSM 436.</title>
        <authorList>
            <person name="Sharma G."/>
            <person name="Khatri I."/>
            <person name="Kaur C."/>
            <person name="Mayilraj S."/>
            <person name="Subramanian S."/>
        </authorList>
    </citation>
    <scope>NUCLEOTIDE SEQUENCE [LARGE SCALE GENOMIC DNA]</scope>
    <source>
        <strain evidence="1 2">DSM 436</strain>
    </source>
</reference>
<dbReference type="eggNOG" id="COG2133">
    <property type="taxonomic scope" value="Bacteria"/>
</dbReference>
<proteinExistence type="predicted"/>
<dbReference type="Gene3D" id="2.120.10.30">
    <property type="entry name" value="TolB, C-terminal domain"/>
    <property type="match status" value="1"/>
</dbReference>